<comment type="caution">
    <text evidence="9">The sequence shown here is derived from an EMBL/GenBank/DDBJ whole genome shotgun (WGS) entry which is preliminary data.</text>
</comment>
<dbReference type="PANTHER" id="PTHR47715">
    <property type="entry name" value="TRYPTOPHAN/TYROSINE PERMEASE"/>
    <property type="match status" value="1"/>
</dbReference>
<dbReference type="GO" id="GO:0003333">
    <property type="term" value="P:amino acid transmembrane transport"/>
    <property type="evidence" value="ECO:0007669"/>
    <property type="project" value="InterPro"/>
</dbReference>
<dbReference type="AlphaFoldDB" id="A0A540KCM4"/>
<reference evidence="9 10" key="1">
    <citation type="journal article" date="2019" name="G3 (Bethesda)">
        <title>Sequencing of a Wild Apple (Malus baccata) Genome Unravels the Differences Between Cultivated and Wild Apple Species Regarding Disease Resistance and Cold Tolerance.</title>
        <authorList>
            <person name="Chen X."/>
        </authorList>
    </citation>
    <scope>NUCLEOTIDE SEQUENCE [LARGE SCALE GENOMIC DNA]</scope>
    <source>
        <strain evidence="10">cv. Shandingzi</strain>
        <tissue evidence="9">Leaves</tissue>
    </source>
</reference>
<evidence type="ECO:0000256" key="6">
    <source>
        <dbReference type="ARBA" id="ARBA00022989"/>
    </source>
</evidence>
<dbReference type="Pfam" id="PF03222">
    <property type="entry name" value="Trp_Tyr_perm"/>
    <property type="match status" value="1"/>
</dbReference>
<proteinExistence type="predicted"/>
<feature type="transmembrane region" description="Helical" evidence="8">
    <location>
        <begin position="170"/>
        <end position="190"/>
    </location>
</feature>
<organism evidence="9 10">
    <name type="scientific">Malus baccata</name>
    <name type="common">Siberian crab apple</name>
    <name type="synonym">Pyrus baccata</name>
    <dbReference type="NCBI Taxonomy" id="106549"/>
    <lineage>
        <taxon>Eukaryota</taxon>
        <taxon>Viridiplantae</taxon>
        <taxon>Streptophyta</taxon>
        <taxon>Embryophyta</taxon>
        <taxon>Tracheophyta</taxon>
        <taxon>Spermatophyta</taxon>
        <taxon>Magnoliopsida</taxon>
        <taxon>eudicotyledons</taxon>
        <taxon>Gunneridae</taxon>
        <taxon>Pentapetalae</taxon>
        <taxon>rosids</taxon>
        <taxon>fabids</taxon>
        <taxon>Rosales</taxon>
        <taxon>Rosaceae</taxon>
        <taxon>Amygdaloideae</taxon>
        <taxon>Maleae</taxon>
        <taxon>Malus</taxon>
    </lineage>
</organism>
<comment type="subcellular location">
    <subcellularLocation>
        <location evidence="1">Cell inner membrane</location>
        <topology evidence="1">Multi-pass membrane protein</topology>
    </subcellularLocation>
</comment>
<keyword evidence="6 8" id="KW-1133">Transmembrane helix</keyword>
<protein>
    <recommendedName>
        <fullName evidence="11">Amino acid transporter transmembrane domain-containing protein</fullName>
    </recommendedName>
</protein>
<evidence type="ECO:0000256" key="5">
    <source>
        <dbReference type="ARBA" id="ARBA00022692"/>
    </source>
</evidence>
<evidence type="ECO:0000256" key="4">
    <source>
        <dbReference type="ARBA" id="ARBA00022519"/>
    </source>
</evidence>
<dbReference type="InterPro" id="IPR018227">
    <property type="entry name" value="Amino_acid_transport_2"/>
</dbReference>
<dbReference type="GO" id="GO:0005886">
    <property type="term" value="C:plasma membrane"/>
    <property type="evidence" value="ECO:0007669"/>
    <property type="project" value="UniProtKB-SubCell"/>
</dbReference>
<dbReference type="PANTHER" id="PTHR47715:SF1">
    <property type="entry name" value="TRYPTOPHAN_TYROSINE PERMEASE"/>
    <property type="match status" value="1"/>
</dbReference>
<keyword evidence="3" id="KW-1003">Cell membrane</keyword>
<evidence type="ECO:0000256" key="7">
    <source>
        <dbReference type="ARBA" id="ARBA00023136"/>
    </source>
</evidence>
<dbReference type="EMBL" id="VIEB01001467">
    <property type="protein sequence ID" value="TQD71988.1"/>
    <property type="molecule type" value="Genomic_DNA"/>
</dbReference>
<keyword evidence="10" id="KW-1185">Reference proteome</keyword>
<gene>
    <name evidence="9" type="ORF">C1H46_042474</name>
</gene>
<keyword evidence="2" id="KW-0813">Transport</keyword>
<sequence>MEEDALQEIAGNTVADARKAVLIGGAVPLIMVLSWNLIVLGLSGSGTNAAAPGDPISLLLSVNPSALQAFAFSALATSLIGYAVSFPKQLLDTVELIAKINLKNNKVGVASSQGNGRASFTTGSGSGRCIDASDSKPGWSINMIVMPLVLGVPVLIASFFPSTFSRALDFAGLYANCFLFGILPPAMAYIHQSRKKSSTRLTVPRD</sequence>
<evidence type="ECO:0000256" key="1">
    <source>
        <dbReference type="ARBA" id="ARBA00004429"/>
    </source>
</evidence>
<dbReference type="STRING" id="106549.A0A540KCM4"/>
<evidence type="ECO:0000256" key="8">
    <source>
        <dbReference type="SAM" id="Phobius"/>
    </source>
</evidence>
<keyword evidence="4" id="KW-0997">Cell inner membrane</keyword>
<evidence type="ECO:0008006" key="11">
    <source>
        <dbReference type="Google" id="ProtNLM"/>
    </source>
</evidence>
<evidence type="ECO:0000256" key="2">
    <source>
        <dbReference type="ARBA" id="ARBA00022448"/>
    </source>
</evidence>
<dbReference type="Proteomes" id="UP000315295">
    <property type="component" value="Unassembled WGS sequence"/>
</dbReference>
<feature type="transmembrane region" description="Helical" evidence="8">
    <location>
        <begin position="144"/>
        <end position="164"/>
    </location>
</feature>
<evidence type="ECO:0000313" key="9">
    <source>
        <dbReference type="EMBL" id="TQD71988.1"/>
    </source>
</evidence>
<keyword evidence="7 8" id="KW-0472">Membrane</keyword>
<keyword evidence="5 8" id="KW-0812">Transmembrane</keyword>
<evidence type="ECO:0000313" key="10">
    <source>
        <dbReference type="Proteomes" id="UP000315295"/>
    </source>
</evidence>
<feature type="transmembrane region" description="Helical" evidence="8">
    <location>
        <begin position="21"/>
        <end position="45"/>
    </location>
</feature>
<feature type="transmembrane region" description="Helical" evidence="8">
    <location>
        <begin position="65"/>
        <end position="84"/>
    </location>
</feature>
<accession>A0A540KCM4</accession>
<evidence type="ECO:0000256" key="3">
    <source>
        <dbReference type="ARBA" id="ARBA00022475"/>
    </source>
</evidence>
<name>A0A540KCM4_MALBA</name>